<feature type="signal peptide" evidence="1">
    <location>
        <begin position="1"/>
        <end position="26"/>
    </location>
</feature>
<feature type="non-terminal residue" evidence="2">
    <location>
        <position position="97"/>
    </location>
</feature>
<keyword evidence="3" id="KW-1185">Reference proteome</keyword>
<evidence type="ECO:0000313" key="3">
    <source>
        <dbReference type="Proteomes" id="UP001516400"/>
    </source>
</evidence>
<gene>
    <name evidence="2" type="ORF">HHI36_006930</name>
</gene>
<accession>A0ABD2MN12</accession>
<organism evidence="2 3">
    <name type="scientific">Cryptolaemus montrouzieri</name>
    <dbReference type="NCBI Taxonomy" id="559131"/>
    <lineage>
        <taxon>Eukaryota</taxon>
        <taxon>Metazoa</taxon>
        <taxon>Ecdysozoa</taxon>
        <taxon>Arthropoda</taxon>
        <taxon>Hexapoda</taxon>
        <taxon>Insecta</taxon>
        <taxon>Pterygota</taxon>
        <taxon>Neoptera</taxon>
        <taxon>Endopterygota</taxon>
        <taxon>Coleoptera</taxon>
        <taxon>Polyphaga</taxon>
        <taxon>Cucujiformia</taxon>
        <taxon>Coccinelloidea</taxon>
        <taxon>Coccinellidae</taxon>
        <taxon>Scymninae</taxon>
        <taxon>Scymnini</taxon>
        <taxon>Cryptolaemus</taxon>
    </lineage>
</organism>
<evidence type="ECO:0000256" key="1">
    <source>
        <dbReference type="SAM" id="SignalP"/>
    </source>
</evidence>
<protein>
    <submittedName>
        <fullName evidence="2">Uncharacterized protein</fullName>
    </submittedName>
</protein>
<evidence type="ECO:0000313" key="2">
    <source>
        <dbReference type="EMBL" id="KAL3267798.1"/>
    </source>
</evidence>
<feature type="chain" id="PRO_5044895841" evidence="1">
    <location>
        <begin position="27"/>
        <end position="97"/>
    </location>
</feature>
<reference evidence="2 3" key="1">
    <citation type="journal article" date="2021" name="BMC Biol.">
        <title>Horizontally acquired antibacterial genes associated with adaptive radiation of ladybird beetles.</title>
        <authorList>
            <person name="Li H.S."/>
            <person name="Tang X.F."/>
            <person name="Huang Y.H."/>
            <person name="Xu Z.Y."/>
            <person name="Chen M.L."/>
            <person name="Du X.Y."/>
            <person name="Qiu B.Y."/>
            <person name="Chen P.T."/>
            <person name="Zhang W."/>
            <person name="Slipinski A."/>
            <person name="Escalona H.E."/>
            <person name="Waterhouse R.M."/>
            <person name="Zwick A."/>
            <person name="Pang H."/>
        </authorList>
    </citation>
    <scope>NUCLEOTIDE SEQUENCE [LARGE SCALE GENOMIC DNA]</scope>
    <source>
        <strain evidence="2">SYSU2018</strain>
    </source>
</reference>
<sequence length="97" mass="10774">MGTKLIGLKLLLSSLSPFLYIPITPARFQSTGNLLDANEMVIILASGEHIAEVHVFRNFELKPSKPGELSVLRFLMYFMTDSSVKSTCSMQLVLRGL</sequence>
<comment type="caution">
    <text evidence="2">The sequence shown here is derived from an EMBL/GenBank/DDBJ whole genome shotgun (WGS) entry which is preliminary data.</text>
</comment>
<name>A0ABD2MN12_9CUCU</name>
<dbReference type="EMBL" id="JABFTP020000021">
    <property type="protein sequence ID" value="KAL3267798.1"/>
    <property type="molecule type" value="Genomic_DNA"/>
</dbReference>
<dbReference type="Proteomes" id="UP001516400">
    <property type="component" value="Unassembled WGS sequence"/>
</dbReference>
<dbReference type="AlphaFoldDB" id="A0ABD2MN12"/>
<proteinExistence type="predicted"/>
<keyword evidence="1" id="KW-0732">Signal</keyword>